<evidence type="ECO:0008006" key="4">
    <source>
        <dbReference type="Google" id="ProtNLM"/>
    </source>
</evidence>
<reference evidence="2 3" key="1">
    <citation type="submission" date="2022-06" db="EMBL/GenBank/DDBJ databases">
        <authorList>
            <person name="Jeon C.O."/>
        </authorList>
    </citation>
    <scope>NUCLEOTIDE SEQUENCE [LARGE SCALE GENOMIC DNA]</scope>
    <source>
        <strain evidence="2 3">KCTC 13943</strain>
    </source>
</reference>
<comment type="caution">
    <text evidence="2">The sequence shown here is derived from an EMBL/GenBank/DDBJ whole genome shotgun (WGS) entry which is preliminary data.</text>
</comment>
<organism evidence="2 3">
    <name type="scientific">Neobacillus pocheonensis</name>
    <dbReference type="NCBI Taxonomy" id="363869"/>
    <lineage>
        <taxon>Bacteria</taxon>
        <taxon>Bacillati</taxon>
        <taxon>Bacillota</taxon>
        <taxon>Bacilli</taxon>
        <taxon>Bacillales</taxon>
        <taxon>Bacillaceae</taxon>
        <taxon>Neobacillus</taxon>
    </lineage>
</organism>
<proteinExistence type="predicted"/>
<keyword evidence="3" id="KW-1185">Reference proteome</keyword>
<evidence type="ECO:0000313" key="3">
    <source>
        <dbReference type="Proteomes" id="UP001523262"/>
    </source>
</evidence>
<evidence type="ECO:0000313" key="2">
    <source>
        <dbReference type="EMBL" id="MCM2531959.1"/>
    </source>
</evidence>
<feature type="region of interest" description="Disordered" evidence="1">
    <location>
        <begin position="147"/>
        <end position="171"/>
    </location>
</feature>
<dbReference type="EMBL" id="JAMQCR010000001">
    <property type="protein sequence ID" value="MCM2531959.1"/>
    <property type="molecule type" value="Genomic_DNA"/>
</dbReference>
<sequence>MNKDFMKDRVGKVIKIDRGGPESRLGLLMDVNDDHIVLLTEVDGIVYYSTQHIKSVTEYTKEPMQLNIEVHKDLNYKTAVNFKELLDSLKFQWVRINRGGPEKMEGILTDVNDHCVTLVSKEEVVRHSLFHLRNVSYGLIIEKAKDENSQNQRNSEANMDKSKKTRGSQRVVKNVIDESYTKDRSQRIQDLLDQL</sequence>
<gene>
    <name evidence="2" type="ORF">NDK43_05575</name>
</gene>
<name>A0ABT0W6K5_9BACI</name>
<dbReference type="Proteomes" id="UP001523262">
    <property type="component" value="Unassembled WGS sequence"/>
</dbReference>
<evidence type="ECO:0000256" key="1">
    <source>
        <dbReference type="SAM" id="MobiDB-lite"/>
    </source>
</evidence>
<accession>A0ABT0W6K5</accession>
<protein>
    <recommendedName>
        <fullName evidence="4">Spore coat protein</fullName>
    </recommendedName>
</protein>